<reference evidence="3 4" key="1">
    <citation type="submission" date="2019-07" db="EMBL/GenBank/DDBJ databases">
        <title>Whole genome shotgun sequence of Adhaeribacter aerolatus NBRC 106133.</title>
        <authorList>
            <person name="Hosoyama A."/>
            <person name="Uohara A."/>
            <person name="Ohji S."/>
            <person name="Ichikawa N."/>
        </authorList>
    </citation>
    <scope>NUCLEOTIDE SEQUENCE [LARGE SCALE GENOMIC DNA]</scope>
    <source>
        <strain evidence="3 4">NBRC 106133</strain>
    </source>
</reference>
<dbReference type="Pfam" id="PF13715">
    <property type="entry name" value="CarbopepD_reg_2"/>
    <property type="match status" value="1"/>
</dbReference>
<dbReference type="SUPFAM" id="SSF49464">
    <property type="entry name" value="Carboxypeptidase regulatory domain-like"/>
    <property type="match status" value="1"/>
</dbReference>
<proteinExistence type="predicted"/>
<accession>A0A512B6L5</accession>
<dbReference type="EMBL" id="BJYS01000062">
    <property type="protein sequence ID" value="GEO07417.1"/>
    <property type="molecule type" value="Genomic_DNA"/>
</dbReference>
<keyword evidence="2" id="KW-0732">Signal</keyword>
<evidence type="ECO:0000313" key="4">
    <source>
        <dbReference type="Proteomes" id="UP000321532"/>
    </source>
</evidence>
<feature type="signal peptide" evidence="2">
    <location>
        <begin position="1"/>
        <end position="19"/>
    </location>
</feature>
<organism evidence="3 4">
    <name type="scientific">Adhaeribacter aerolatus</name>
    <dbReference type="NCBI Taxonomy" id="670289"/>
    <lineage>
        <taxon>Bacteria</taxon>
        <taxon>Pseudomonadati</taxon>
        <taxon>Bacteroidota</taxon>
        <taxon>Cytophagia</taxon>
        <taxon>Cytophagales</taxon>
        <taxon>Hymenobacteraceae</taxon>
        <taxon>Adhaeribacter</taxon>
    </lineage>
</organism>
<evidence type="ECO:0000256" key="2">
    <source>
        <dbReference type="SAM" id="SignalP"/>
    </source>
</evidence>
<dbReference type="Proteomes" id="UP000321532">
    <property type="component" value="Unassembled WGS sequence"/>
</dbReference>
<dbReference type="AlphaFoldDB" id="A0A512B6L5"/>
<dbReference type="Pfam" id="PF18939">
    <property type="entry name" value="DUF5686"/>
    <property type="match status" value="1"/>
</dbReference>
<comment type="caution">
    <text evidence="3">The sequence shown here is derived from an EMBL/GenBank/DDBJ whole genome shotgun (WGS) entry which is preliminary data.</text>
</comment>
<dbReference type="InterPro" id="IPR043741">
    <property type="entry name" value="DUF5686"/>
</dbReference>
<gene>
    <name evidence="3" type="ORF">AAE02nite_50810</name>
</gene>
<keyword evidence="4" id="KW-1185">Reference proteome</keyword>
<dbReference type="InterPro" id="IPR008969">
    <property type="entry name" value="CarboxyPept-like_regulatory"/>
</dbReference>
<dbReference type="Gene3D" id="2.60.40.1120">
    <property type="entry name" value="Carboxypeptidase-like, regulatory domain"/>
    <property type="match status" value="1"/>
</dbReference>
<name>A0A512B6L5_9BACT</name>
<dbReference type="RefSeq" id="WP_146905575.1">
    <property type="nucleotide sequence ID" value="NZ_BJYS01000062.1"/>
</dbReference>
<feature type="chain" id="PRO_5021876718" evidence="2">
    <location>
        <begin position="20"/>
        <end position="863"/>
    </location>
</feature>
<evidence type="ECO:0000313" key="3">
    <source>
        <dbReference type="EMBL" id="GEO07417.1"/>
    </source>
</evidence>
<feature type="region of interest" description="Disordered" evidence="1">
    <location>
        <begin position="352"/>
        <end position="374"/>
    </location>
</feature>
<dbReference type="OrthoDB" id="983143at2"/>
<sequence>MFKYFLFFLFFLITLAGQATVLKGRVTDENGEALPYATLYIKNTTIGTATNEQGYYQINLEPGTYQIVFQYVGYRAKTETVEMTGAEVVRNVTLQLDIYSLKEVEIKANEKDPAYAIIKAAISRRKYHLHEVLAYNCRVYTKGMGRLTSVPNKVLGVRVNDLKPGIVYLSESVSQLSFRQPNKMHERMISSKVSGDSKGFSFNRASRVNLNFYENLLRVQGLSERVFVSPVANNALLFYRYKLIGATQENGRFINKIKVTPIRRNDPAFEGYIYIIDDEWRLHSLDLKLTKAHQIEYADTLRIRQSFGPVTTNVWMLLSQKMTVNFDSFGFKGNGSFTTVYANYKVEPAYRTNPEPTAPSPIASAEPTPQEAPANANLAARKKELKRRQKARADALFNKKEFKSEVMVVEKDANKRDSAYWEEIRPIPLTEEEQKDYVVKDSIKVVQESKPYKDSLDKKSNKFEVANLFLAGYRYRNTFKSYSYALDPLIAFPDGSSLLQYNTVEGTVLNARVQYQKWNEETNKNYEITPTLRYGFANQRWQAQVRYSYDYNPLKFSQVSGGFGRFVAQFNNNEPIAPLWNSLYTLAREQNYLKLYQRNFITANHRTEVANGLFITSGIEYTDRSPLQNAADYTLKDYPNRQFTSNVPVNAELTNTAFTRHQALQASLTIQYRPGQRYITRPNEKWLLRSRYPTFRLNYTKGLNNILGSDVNFDRVQLGLSDRLNFGLVGNSNYSVQAGTFLNKDQLYFMDYKHFGGNRTIYAGNFGGFQLLDYYRYSTAHAYLEAHFSHEFNGFIFNKIPLFRRLKWQEVVNLNYLRTQKSQNYLEVGVGVEHIFKILRVDFVTSFQSKEKVGSGIRIGFGF</sequence>
<protein>
    <submittedName>
        <fullName evidence="3">Membrane protein</fullName>
    </submittedName>
</protein>
<evidence type="ECO:0000256" key="1">
    <source>
        <dbReference type="SAM" id="MobiDB-lite"/>
    </source>
</evidence>